<accession>A0A7I0IRL4</accession>
<evidence type="ECO:0000313" key="4">
    <source>
        <dbReference type="Proteomes" id="UP000297641"/>
    </source>
</evidence>
<organism evidence="2 4">
    <name type="scientific">Leptospira bouyouniensis</name>
    <dbReference type="NCBI Taxonomy" id="2484911"/>
    <lineage>
        <taxon>Bacteria</taxon>
        <taxon>Pseudomonadati</taxon>
        <taxon>Spirochaetota</taxon>
        <taxon>Spirochaetia</taxon>
        <taxon>Leptospirales</taxon>
        <taxon>Leptospiraceae</taxon>
        <taxon>Leptospira</taxon>
    </lineage>
</organism>
<keyword evidence="3" id="KW-1185">Reference proteome</keyword>
<gene>
    <name evidence="1" type="ORF">EHQ10_13640</name>
    <name evidence="2" type="ORF">EHQ43_08210</name>
</gene>
<reference evidence="3 4" key="2">
    <citation type="journal article" date="2019" name="PLoS Negl. Trop. Dis.">
        <title>Revisiting the worldwide diversity of Leptospira species in the environment.</title>
        <authorList>
            <person name="Vincent A.T."/>
            <person name="Schiettekatte O."/>
            <person name="Bourhy P."/>
            <person name="Veyrier F.J."/>
            <person name="Picardeau M."/>
        </authorList>
    </citation>
    <scope>NUCLEOTIDE SEQUENCE [LARGE SCALE GENOMIC DNA]</scope>
    <source>
        <strain evidence="2 4">201800273</strain>
        <strain evidence="3">201800295</strain>
    </source>
</reference>
<evidence type="ECO:0000313" key="1">
    <source>
        <dbReference type="EMBL" id="TGK46428.1"/>
    </source>
</evidence>
<evidence type="ECO:0000313" key="3">
    <source>
        <dbReference type="Proteomes" id="UP000297617"/>
    </source>
</evidence>
<dbReference type="RefSeq" id="WP_135754434.1">
    <property type="nucleotide sequence ID" value="NZ_RQFD01000016.1"/>
</dbReference>
<dbReference type="Proteomes" id="UP000297641">
    <property type="component" value="Unassembled WGS sequence"/>
</dbReference>
<dbReference type="EMBL" id="RQFD01000016">
    <property type="protein sequence ID" value="TGK46428.1"/>
    <property type="molecule type" value="Genomic_DNA"/>
</dbReference>
<name>A0A7I0IRL4_9LEPT</name>
<reference evidence="1" key="1">
    <citation type="submission" date="2018-10" db="EMBL/GenBank/DDBJ databases">
        <authorList>
            <person name="Vincent A.T."/>
            <person name="Schiettekatte O."/>
            <person name="Bourhy P."/>
            <person name="Veyrier F.J."/>
            <person name="Picardeau M."/>
        </authorList>
    </citation>
    <scope>NUCLEOTIDE SEQUENCE</scope>
    <source>
        <strain evidence="1">201800295</strain>
    </source>
</reference>
<comment type="caution">
    <text evidence="2">The sequence shown here is derived from an EMBL/GenBank/DDBJ whole genome shotgun (WGS) entry which is preliminary data.</text>
</comment>
<dbReference type="EMBL" id="RQFT01000007">
    <property type="protein sequence ID" value="TGL07378.1"/>
    <property type="molecule type" value="Genomic_DNA"/>
</dbReference>
<dbReference type="Proteomes" id="UP000297617">
    <property type="component" value="Unassembled WGS sequence"/>
</dbReference>
<evidence type="ECO:0000313" key="2">
    <source>
        <dbReference type="EMBL" id="TGL07378.1"/>
    </source>
</evidence>
<protein>
    <submittedName>
        <fullName evidence="2">Uncharacterized protein</fullName>
    </submittedName>
</protein>
<sequence length="297" mass="34665">MKRIPFVLIFTILLSNLYVFAQVKPQLENEWIVSKSLGPIIDGTSVRWNFSAVIKVDQLKSIRGYELNGKEKKEYFSELQTIKKGNFSIESKALNEEEYSWIFESGLTSKFFTIEVINLKGETNSLNIPINFTEDTKVSLRLFMDKNLGIKKEIIKVPFHRNFDGRKWIIGHSEDNEIMTMLELFPDETKTPVWSELYRFTFLKQIGTSNRQEFINVVKRELTKDCSDLYFNILKETESDIYFEWSHDGCGGYPTGSEISRLASDEEKSYLFTFASNEHKLSKTQKDIYLSILEKEK</sequence>
<proteinExistence type="predicted"/>
<dbReference type="AlphaFoldDB" id="A0A7I0IRL4"/>